<dbReference type="InterPro" id="IPR005135">
    <property type="entry name" value="Endo/exonuclease/phosphatase"/>
</dbReference>
<dbReference type="AlphaFoldDB" id="A0A8J2ZI09"/>
<reference evidence="2" key="2">
    <citation type="submission" date="2020-09" db="EMBL/GenBank/DDBJ databases">
        <authorList>
            <person name="Sun Q."/>
            <person name="Zhou Y."/>
        </authorList>
    </citation>
    <scope>NUCLEOTIDE SEQUENCE</scope>
    <source>
        <strain evidence="2">CGMCC 1.15762</strain>
    </source>
</reference>
<feature type="domain" description="Endonuclease/exonuclease/phosphatase" evidence="1">
    <location>
        <begin position="4"/>
        <end position="213"/>
    </location>
</feature>
<accession>A0A8J2ZI09</accession>
<reference evidence="2" key="1">
    <citation type="journal article" date="2014" name="Int. J. Syst. Evol. Microbiol.">
        <title>Complete genome sequence of Corynebacterium casei LMG S-19264T (=DSM 44701T), isolated from a smear-ripened cheese.</title>
        <authorList>
            <consortium name="US DOE Joint Genome Institute (JGI-PGF)"/>
            <person name="Walter F."/>
            <person name="Albersmeier A."/>
            <person name="Kalinowski J."/>
            <person name="Ruckert C."/>
        </authorList>
    </citation>
    <scope>NUCLEOTIDE SEQUENCE</scope>
    <source>
        <strain evidence="2">CGMCC 1.15762</strain>
    </source>
</reference>
<dbReference type="Proteomes" id="UP000617145">
    <property type="component" value="Unassembled WGS sequence"/>
</dbReference>
<sequence length="223" mass="24967">MKVASYNIRKAMGTDRRRDPARILRVLNEIGADVVLLQEADLRLGPRPTAIPRFLIEQETDYEVADVAINEVSIGWHGNAIFLRKGMKVTRTERIPLPGLEPRGAVLVEAGGVCFVGAHLGLMRRFRLLQMTAIREHLKGCEATSLIAGDFNEWSDVRGYEPWEKDFTLHLPGPSFHARRPFVALDGIAHGQGLRIDDMGVWRTGKARVASDHLPIWADITRS</sequence>
<dbReference type="EMBL" id="BMJV01000002">
    <property type="protein sequence ID" value="GGG66921.1"/>
    <property type="molecule type" value="Genomic_DNA"/>
</dbReference>
<gene>
    <name evidence="2" type="ORF">GCM10011415_12250</name>
</gene>
<dbReference type="Gene3D" id="3.60.10.10">
    <property type="entry name" value="Endonuclease/exonuclease/phosphatase"/>
    <property type="match status" value="1"/>
</dbReference>
<dbReference type="GO" id="GO:0003824">
    <property type="term" value="F:catalytic activity"/>
    <property type="evidence" value="ECO:0007669"/>
    <property type="project" value="InterPro"/>
</dbReference>
<evidence type="ECO:0000259" key="1">
    <source>
        <dbReference type="Pfam" id="PF03372"/>
    </source>
</evidence>
<comment type="caution">
    <text evidence="2">The sequence shown here is derived from an EMBL/GenBank/DDBJ whole genome shotgun (WGS) entry which is preliminary data.</text>
</comment>
<keyword evidence="3" id="KW-1185">Reference proteome</keyword>
<name>A0A8J2ZI09_9RHOB</name>
<evidence type="ECO:0000313" key="2">
    <source>
        <dbReference type="EMBL" id="GGG66921.1"/>
    </source>
</evidence>
<proteinExistence type="predicted"/>
<dbReference type="Pfam" id="PF03372">
    <property type="entry name" value="Exo_endo_phos"/>
    <property type="match status" value="1"/>
</dbReference>
<dbReference type="InterPro" id="IPR036691">
    <property type="entry name" value="Endo/exonu/phosph_ase_sf"/>
</dbReference>
<evidence type="ECO:0000313" key="3">
    <source>
        <dbReference type="Proteomes" id="UP000617145"/>
    </source>
</evidence>
<protein>
    <submittedName>
        <fullName evidence="2">Diguanylate cyclase</fullName>
    </submittedName>
</protein>
<dbReference type="SUPFAM" id="SSF56219">
    <property type="entry name" value="DNase I-like"/>
    <property type="match status" value="1"/>
</dbReference>
<organism evidence="2 3">
    <name type="scientific">Salipiger pallidus</name>
    <dbReference type="NCBI Taxonomy" id="1775170"/>
    <lineage>
        <taxon>Bacteria</taxon>
        <taxon>Pseudomonadati</taxon>
        <taxon>Pseudomonadota</taxon>
        <taxon>Alphaproteobacteria</taxon>
        <taxon>Rhodobacterales</taxon>
        <taxon>Roseobacteraceae</taxon>
        <taxon>Salipiger</taxon>
    </lineage>
</organism>
<dbReference type="RefSeq" id="WP_188789347.1">
    <property type="nucleotide sequence ID" value="NZ_BMJV01000002.1"/>
</dbReference>